<feature type="region of interest" description="Disordered" evidence="1">
    <location>
        <begin position="508"/>
        <end position="534"/>
    </location>
</feature>
<dbReference type="SUPFAM" id="SSF48452">
    <property type="entry name" value="TPR-like"/>
    <property type="match status" value="1"/>
</dbReference>
<organism evidence="4 5">
    <name type="scientific">Solilutibacter oculi</name>
    <dbReference type="NCBI Taxonomy" id="2698682"/>
    <lineage>
        <taxon>Bacteria</taxon>
        <taxon>Pseudomonadati</taxon>
        <taxon>Pseudomonadota</taxon>
        <taxon>Gammaproteobacteria</taxon>
        <taxon>Lysobacterales</taxon>
        <taxon>Lysobacteraceae</taxon>
        <taxon>Solilutibacter</taxon>
    </lineage>
</organism>
<protein>
    <recommendedName>
        <fullName evidence="3">DUF4034 domain-containing protein</fullName>
    </recommendedName>
</protein>
<evidence type="ECO:0000313" key="5">
    <source>
        <dbReference type="Proteomes" id="UP000251842"/>
    </source>
</evidence>
<dbReference type="Gene3D" id="1.25.40.10">
    <property type="entry name" value="Tetratricopeptide repeat domain"/>
    <property type="match status" value="1"/>
</dbReference>
<dbReference type="Pfam" id="PF13226">
    <property type="entry name" value="DUF4034"/>
    <property type="match status" value="1"/>
</dbReference>
<gene>
    <name evidence="4" type="ORF">DCD74_07725</name>
</gene>
<proteinExistence type="predicted"/>
<dbReference type="KEGG" id="lue:DCD74_07725"/>
<keyword evidence="2" id="KW-0732">Signal</keyword>
<evidence type="ECO:0000256" key="1">
    <source>
        <dbReference type="SAM" id="MobiDB-lite"/>
    </source>
</evidence>
<name>A0A344J6C4_9GAMM</name>
<evidence type="ECO:0000313" key="4">
    <source>
        <dbReference type="EMBL" id="AXA84584.1"/>
    </source>
</evidence>
<feature type="compositionally biased region" description="Basic and acidic residues" evidence="1">
    <location>
        <begin position="514"/>
        <end position="527"/>
    </location>
</feature>
<dbReference type="InterPro" id="IPR025115">
    <property type="entry name" value="DUF4034"/>
</dbReference>
<reference evidence="5" key="1">
    <citation type="submission" date="2018-05" db="EMBL/GenBank/DDBJ databases">
        <title>Luteimonas pekinense sp. nov., isolated from human Meibomian gland secretions, Beijing, China.</title>
        <authorList>
            <person name="Wen T."/>
            <person name="Bai H."/>
            <person name="Lv H."/>
        </authorList>
    </citation>
    <scope>NUCLEOTIDE SEQUENCE [LARGE SCALE GENOMIC DNA]</scope>
    <source>
        <strain evidence="5">83-4</strain>
    </source>
</reference>
<dbReference type="EMBL" id="CP029556">
    <property type="protein sequence ID" value="AXA84584.1"/>
    <property type="molecule type" value="Genomic_DNA"/>
</dbReference>
<evidence type="ECO:0000259" key="3">
    <source>
        <dbReference type="Pfam" id="PF13226"/>
    </source>
</evidence>
<accession>A0A344J6C4</accession>
<dbReference type="OrthoDB" id="6020252at2"/>
<dbReference type="AlphaFoldDB" id="A0A344J6C4"/>
<feature type="domain" description="DUF4034" evidence="3">
    <location>
        <begin position="118"/>
        <end position="231"/>
    </location>
</feature>
<evidence type="ECO:0000256" key="2">
    <source>
        <dbReference type="SAM" id="SignalP"/>
    </source>
</evidence>
<dbReference type="InterPro" id="IPR011990">
    <property type="entry name" value="TPR-like_helical_dom_sf"/>
</dbReference>
<keyword evidence="5" id="KW-1185">Reference proteome</keyword>
<dbReference type="RefSeq" id="WP_112926797.1">
    <property type="nucleotide sequence ID" value="NZ_CP029556.1"/>
</dbReference>
<sequence>MKAVAGLALVLGLVVMPAAAQTAPKYEMPPPPAKVNAAAYQKYEAPWRAHLLKVREAMRIEDPLQRCLAWPDLPDTHWPEGHAAAHCRNHHDPLMASLDLGWLEARVNAGDLAGLNAALDAQLARHFQPEPQFHEAIHYIFDTIRADERSNELTTRWLRLAPEDAYALLARASYYRRMAWKARGGGFAGETPAAQMARMSALVERAMPLYRKAIALNPRLMPAYEGMLNLAKADSLDAVGEEAFAGANAIDPACPTIAKERMNALLPRWGGSYEQMEAYAATLRPLLAKRPLLALHVAAAYADMGNVLMRGKTADADRAALEADEKAIDASSEEDVLQEAASIALNPRIDMPGEKGKSQAYLLQVERFRPTPAWSRYWLAYVFVQDEPAIALRYADALVAADPANSGYRYMLAGSLYNTRQPEAADYHYRILMEDAEYRLTSLREVAEMWISNPWISNEVAITRAGPHLATLEREFPKEGRAGFLRLQEKMRRTGRVENEDVERALASADLEDPWQRERAQKMREGAPRIPKTP</sequence>
<dbReference type="Proteomes" id="UP000251842">
    <property type="component" value="Chromosome"/>
</dbReference>
<feature type="chain" id="PRO_5017047254" description="DUF4034 domain-containing protein" evidence="2">
    <location>
        <begin position="21"/>
        <end position="534"/>
    </location>
</feature>
<feature type="signal peptide" evidence="2">
    <location>
        <begin position="1"/>
        <end position="20"/>
    </location>
</feature>